<name>A0ABN0RH92_9LIST</name>
<feature type="compositionally biased region" description="Basic and acidic residues" evidence="2">
    <location>
        <begin position="193"/>
        <end position="214"/>
    </location>
</feature>
<comment type="similarity">
    <text evidence="1">Belongs to the DnaB/DnaD family.</text>
</comment>
<evidence type="ECO:0000313" key="5">
    <source>
        <dbReference type="Proteomes" id="UP000019249"/>
    </source>
</evidence>
<gene>
    <name evidence="4" type="ORF">MFLO_03945</name>
</gene>
<sequence length="214" mass="25265">MYRALDAKGNIVPEQLRKIIRESYQIEHQDLPKLVMRKPEQALVNQEEQVQLNDEDALQLYLESVTPFQLLVDIADGAEPAETDLKVIEDVMTKQNLPQPVMNVLIEYVLLRLDGKISRNYMMTIAAHWKRKRVKTAKEAMELALAEHEKYKRLQEEPELKRSNKAPFSRKQRTEVLPDWFDKEETEPAESELSEREKETLEEQVERIKRQLKR</sequence>
<proteinExistence type="inferred from homology"/>
<feature type="region of interest" description="Disordered" evidence="2">
    <location>
        <begin position="155"/>
        <end position="214"/>
    </location>
</feature>
<keyword evidence="5" id="KW-1185">Reference proteome</keyword>
<evidence type="ECO:0000256" key="2">
    <source>
        <dbReference type="SAM" id="MobiDB-lite"/>
    </source>
</evidence>
<evidence type="ECO:0000259" key="3">
    <source>
        <dbReference type="Pfam" id="PF07261"/>
    </source>
</evidence>
<dbReference type="EMBL" id="AODF01000006">
    <property type="protein sequence ID" value="EUJ33259.1"/>
    <property type="molecule type" value="Genomic_DNA"/>
</dbReference>
<evidence type="ECO:0000313" key="4">
    <source>
        <dbReference type="EMBL" id="EUJ33259.1"/>
    </source>
</evidence>
<dbReference type="InterPro" id="IPR034829">
    <property type="entry name" value="DnaD-like_sf"/>
</dbReference>
<organism evidence="4 5">
    <name type="scientific">Listeria floridensis FSL S10-1187</name>
    <dbReference type="NCBI Taxonomy" id="1265817"/>
    <lineage>
        <taxon>Bacteria</taxon>
        <taxon>Bacillati</taxon>
        <taxon>Bacillota</taxon>
        <taxon>Bacilli</taxon>
        <taxon>Bacillales</taxon>
        <taxon>Listeriaceae</taxon>
        <taxon>Listeria</taxon>
    </lineage>
</organism>
<dbReference type="InterPro" id="IPR006343">
    <property type="entry name" value="DnaB/C_C"/>
</dbReference>
<reference evidence="4 5" key="1">
    <citation type="journal article" date="2014" name="Int. J. Syst. Evol. Microbiol.">
        <title>Listeria floridensis sp. nov., Listeria aquatica sp. nov., Listeria cornellensis sp. nov., Listeria riparia sp. nov. and Listeria grandensis sp. nov., from agricultural and natural environments.</title>
        <authorList>
            <person name="den Bakker H.C."/>
            <person name="Warchocki S."/>
            <person name="Wright E.M."/>
            <person name="Allred A.F."/>
            <person name="Ahlstrom C."/>
            <person name="Manuel C.S."/>
            <person name="Stasiewicz M.J."/>
            <person name="Burrell A."/>
            <person name="Roof S."/>
            <person name="Strawn L."/>
            <person name="Fortes E.D."/>
            <person name="Nightingale K.K."/>
            <person name="Kephart D."/>
            <person name="Wiedmann M."/>
        </authorList>
    </citation>
    <scope>NUCLEOTIDE SEQUENCE [LARGE SCALE GENOMIC DNA]</scope>
    <source>
        <strain evidence="4 5">FSL S10-1187</strain>
    </source>
</reference>
<feature type="domain" description="DnaB/C C-terminal" evidence="3">
    <location>
        <begin position="81"/>
        <end position="142"/>
    </location>
</feature>
<dbReference type="Pfam" id="PF07261">
    <property type="entry name" value="DnaB_2"/>
    <property type="match status" value="1"/>
</dbReference>
<accession>A0ABN0RH92</accession>
<evidence type="ECO:0000256" key="1">
    <source>
        <dbReference type="ARBA" id="ARBA00093462"/>
    </source>
</evidence>
<feature type="compositionally biased region" description="Basic and acidic residues" evidence="2">
    <location>
        <begin position="172"/>
        <end position="183"/>
    </location>
</feature>
<dbReference type="Gene3D" id="1.10.10.630">
    <property type="entry name" value="DnaD domain-like"/>
    <property type="match status" value="1"/>
</dbReference>
<comment type="caution">
    <text evidence="4">The sequence shown here is derived from an EMBL/GenBank/DDBJ whole genome shotgun (WGS) entry which is preliminary data.</text>
</comment>
<protein>
    <submittedName>
        <fullName evidence="4">Chromosome replication initiation / membrane attachment protein DnaB</fullName>
    </submittedName>
</protein>
<dbReference type="Proteomes" id="UP000019249">
    <property type="component" value="Unassembled WGS sequence"/>
</dbReference>